<keyword evidence="3" id="KW-1185">Reference proteome</keyword>
<feature type="compositionally biased region" description="Basic and acidic residues" evidence="1">
    <location>
        <begin position="167"/>
        <end position="181"/>
    </location>
</feature>
<evidence type="ECO:0000313" key="3">
    <source>
        <dbReference type="Proteomes" id="UP001633002"/>
    </source>
</evidence>
<feature type="compositionally biased region" description="Basic and acidic residues" evidence="1">
    <location>
        <begin position="29"/>
        <end position="46"/>
    </location>
</feature>
<comment type="caution">
    <text evidence="2">The sequence shown here is derived from an EMBL/GenBank/DDBJ whole genome shotgun (WGS) entry which is preliminary data.</text>
</comment>
<dbReference type="AlphaFoldDB" id="A0ABD3HCZ2"/>
<dbReference type="InterPro" id="IPR030513">
    <property type="entry name" value="Dehydrin_CS"/>
</dbReference>
<dbReference type="Proteomes" id="UP001633002">
    <property type="component" value="Unassembled WGS sequence"/>
</dbReference>
<proteinExistence type="predicted"/>
<gene>
    <name evidence="2" type="ORF">R1sor_014688</name>
</gene>
<name>A0ABD3HCZ2_9MARC</name>
<feature type="compositionally biased region" description="Basic and acidic residues" evidence="1">
    <location>
        <begin position="106"/>
        <end position="141"/>
    </location>
</feature>
<feature type="compositionally biased region" description="Basic and acidic residues" evidence="1">
    <location>
        <begin position="217"/>
        <end position="229"/>
    </location>
</feature>
<feature type="region of interest" description="Disordered" evidence="1">
    <location>
        <begin position="1"/>
        <end position="259"/>
    </location>
</feature>
<organism evidence="2 3">
    <name type="scientific">Riccia sorocarpa</name>
    <dbReference type="NCBI Taxonomy" id="122646"/>
    <lineage>
        <taxon>Eukaryota</taxon>
        <taxon>Viridiplantae</taxon>
        <taxon>Streptophyta</taxon>
        <taxon>Embryophyta</taxon>
        <taxon>Marchantiophyta</taxon>
        <taxon>Marchantiopsida</taxon>
        <taxon>Marchantiidae</taxon>
        <taxon>Marchantiales</taxon>
        <taxon>Ricciaceae</taxon>
        <taxon>Riccia</taxon>
    </lineage>
</organism>
<protein>
    <submittedName>
        <fullName evidence="2">Uncharacterized protein</fullName>
    </submittedName>
</protein>
<dbReference type="EMBL" id="JBJQOH010000004">
    <property type="protein sequence ID" value="KAL3688379.1"/>
    <property type="molecule type" value="Genomic_DNA"/>
</dbReference>
<feature type="compositionally biased region" description="Low complexity" evidence="1">
    <location>
        <begin position="151"/>
        <end position="163"/>
    </location>
</feature>
<feature type="compositionally biased region" description="Polar residues" evidence="1">
    <location>
        <begin position="1"/>
        <end position="13"/>
    </location>
</feature>
<sequence length="259" mass="27995">MQSHLELETNSAPSREVDELLEMASEQGRPVEEASEALRGKEREPTPELASKVAVPAEETRERPHVAAAVPGETHIEKHEPATRGIEGKHAAAPGGGTTTTATQPEEQHKPGFVEHMKEKMVEVKDKLTGHEHQGSPKHQEPTATESPHQTTDTTPKSPKSPSFFQRIKEKLPGGHSHEPKSPVTTPVVPHGERAAPTKVTETAPLHSTTTTTTPAEDPHHEGLSEKMSHLFKGHGSETTGKHGSKDPHDTTESDTLKG</sequence>
<evidence type="ECO:0000256" key="1">
    <source>
        <dbReference type="SAM" id="MobiDB-lite"/>
    </source>
</evidence>
<dbReference type="PROSITE" id="PS00823">
    <property type="entry name" value="DEHYDRIN_2"/>
    <property type="match status" value="1"/>
</dbReference>
<feature type="compositionally biased region" description="Basic and acidic residues" evidence="1">
    <location>
        <begin position="240"/>
        <end position="259"/>
    </location>
</feature>
<feature type="compositionally biased region" description="Low complexity" evidence="1">
    <location>
        <begin position="201"/>
        <end position="216"/>
    </location>
</feature>
<reference evidence="2 3" key="1">
    <citation type="submission" date="2024-09" db="EMBL/GenBank/DDBJ databases">
        <title>Chromosome-scale assembly of Riccia sorocarpa.</title>
        <authorList>
            <person name="Paukszto L."/>
        </authorList>
    </citation>
    <scope>NUCLEOTIDE SEQUENCE [LARGE SCALE GENOMIC DNA]</scope>
    <source>
        <strain evidence="2">LP-2024</strain>
        <tissue evidence="2">Aerial parts of the thallus</tissue>
    </source>
</reference>
<feature type="compositionally biased region" description="Basic and acidic residues" evidence="1">
    <location>
        <begin position="74"/>
        <end position="90"/>
    </location>
</feature>
<evidence type="ECO:0000313" key="2">
    <source>
        <dbReference type="EMBL" id="KAL3688379.1"/>
    </source>
</evidence>
<accession>A0ABD3HCZ2</accession>